<dbReference type="HOGENOM" id="CLU_007198_0_0_5"/>
<gene>
    <name evidence="4" type="ordered locus">Mmar10_1307</name>
</gene>
<reference evidence="4 5" key="1">
    <citation type="submission" date="2006-08" db="EMBL/GenBank/DDBJ databases">
        <title>Complete sequence of Maricaulis maris MCS10.</title>
        <authorList>
            <consortium name="US DOE Joint Genome Institute"/>
            <person name="Copeland A."/>
            <person name="Lucas S."/>
            <person name="Lapidus A."/>
            <person name="Barry K."/>
            <person name="Detter J.C."/>
            <person name="Glavina del Rio T."/>
            <person name="Hammon N."/>
            <person name="Israni S."/>
            <person name="Dalin E."/>
            <person name="Tice H."/>
            <person name="Pitluck S."/>
            <person name="Saunders E."/>
            <person name="Brettin T."/>
            <person name="Bruce D."/>
            <person name="Han C."/>
            <person name="Tapia R."/>
            <person name="Gilna P."/>
            <person name="Schmutz J."/>
            <person name="Larimer F."/>
            <person name="Land M."/>
            <person name="Hauser L."/>
            <person name="Kyrpides N."/>
            <person name="Mikhailova N."/>
            <person name="Viollier P."/>
            <person name="Stephens C."/>
            <person name="Richardson P."/>
        </authorList>
    </citation>
    <scope>NUCLEOTIDE SEQUENCE [LARGE SCALE GENOMIC DNA]</scope>
    <source>
        <strain evidence="4 5">MCS10</strain>
    </source>
</reference>
<evidence type="ECO:0000313" key="4">
    <source>
        <dbReference type="EMBL" id="ABI65599.1"/>
    </source>
</evidence>
<evidence type="ECO:0000259" key="3">
    <source>
        <dbReference type="Pfam" id="PF13116"/>
    </source>
</evidence>
<evidence type="ECO:0000256" key="2">
    <source>
        <dbReference type="SAM" id="Phobius"/>
    </source>
</evidence>
<dbReference type="Proteomes" id="UP000001964">
    <property type="component" value="Chromosome"/>
</dbReference>
<keyword evidence="2" id="KW-0812">Transmembrane</keyword>
<evidence type="ECO:0000313" key="5">
    <source>
        <dbReference type="Proteomes" id="UP000001964"/>
    </source>
</evidence>
<dbReference type="RefSeq" id="WP_011643246.1">
    <property type="nucleotide sequence ID" value="NC_008347.1"/>
</dbReference>
<feature type="compositionally biased region" description="Low complexity" evidence="1">
    <location>
        <begin position="1150"/>
        <end position="1162"/>
    </location>
</feature>
<feature type="region of interest" description="Disordered" evidence="1">
    <location>
        <begin position="1118"/>
        <end position="1162"/>
    </location>
</feature>
<keyword evidence="5" id="KW-1185">Reference proteome</keyword>
<dbReference type="OrthoDB" id="7161641at2"/>
<sequence length="1162" mass="122489" precursor="true">MLRKSAKWTLIYLLEAVAALLALTIFAIGFVLWRLSSGPVELEFLREDAQAMLATAFEGEVVALGSLQARFEPSTRAIVLVATDVTVAEASGEVVTRAPRIEAGLAADALIFGRIEPVELTIDGGSVSIVRRADGAVGAGLGGVDRISSTARLPERGGDDSVSLFEILASSGAPAQLDRLRHVRISNAAVRVVDDVAGLAWFIDSAGVSLDRDDARILAEVEGRLATPSGFAPVDLRLRAGTGLESLLLEMSFSDLSPAGILPDTGPASALRALDAPIALDFVVDATRENGIRTASLQLDIGAGQILVDGENHAFEGANLYASFDPVERVMTLHGGQANSVLFAASIEGRLTEIGNYDGALPTRARFDLAIGPGFVDVGPVFERAPEWGLLAASGEIRLDELALTLDRLDVEIDTIRAELTGGLQLEQRPDGSWLPSLQLEGPIAGDIQPETVLAYWPVELADGGREWVSEGILGGRFYNARFFLDLPGSAIEAGVLEDDRMQLSFDFEDAHVLYISTMTPLTAGRGAAVLRGNSFEVMLEHGWVGEVELTEAFVDLPRLNPKGAMARYGGLARGAASDLLALIDEEPLFLVSDYGLDPALVGGQGDMRFEIHRAMLTEVEPDDIPFFISGRLNGASLDIPGTDFSLSEGEVELEASQAGLQATGTARLVDAPVRIDWRESFGLPDDVPSTRIGLQTVINARTLDGFNMPARRFLDGSIRIAAEAVSDGLDFRSVQIEADLLDALVELPGNVWAKEVGEPGLALLDLVQREDGGFDLGTIRMEADGAGLLASARLSEVGALEDLTLDRLFVDGMLDIAGEISPAIAPGQPVRVRLAGQYADVSAFMPDLASMGGEGGITLPLSLQADIGRLTLSEESVLDQFNLIWRSEAAGIRAVSVSGNAFDGPFQASFGASETGGQRDFRIEAQSLQRISALLGMEGYARGGQVSVLGSAPPLGTDGPLTARVEIRDLTLVQVPVLARILAAGSFQGLGALLNGEGIRFDAVDADIAYEDGLLTIGDGRAQGSALGVTAAGTVDFADRRAAIDGNLAPSYVINSMLGGLPVIGEVLVSRPGEGVIGITYSVEGPFDSLTVFANPLSALAPGVFRRMFEGTAAERAARERATDVADDGQSVDVEPTEPERPNPDQAVTDTGATDGPPDDN</sequence>
<dbReference type="Pfam" id="PF13116">
    <property type="entry name" value="YhdP"/>
    <property type="match status" value="1"/>
</dbReference>
<dbReference type="eggNOG" id="COG3164">
    <property type="taxonomic scope" value="Bacteria"/>
</dbReference>
<keyword evidence="2" id="KW-0472">Membrane</keyword>
<dbReference type="AlphaFoldDB" id="Q0AQ38"/>
<accession>Q0AQ38</accession>
<protein>
    <recommendedName>
        <fullName evidence="3">YhdP central domain-containing protein</fullName>
    </recommendedName>
</protein>
<keyword evidence="2" id="KW-1133">Transmembrane helix</keyword>
<dbReference type="EMBL" id="CP000449">
    <property type="protein sequence ID" value="ABI65599.1"/>
    <property type="molecule type" value="Genomic_DNA"/>
</dbReference>
<name>Q0AQ38_MARMM</name>
<dbReference type="InterPro" id="IPR025263">
    <property type="entry name" value="YhdP_central"/>
</dbReference>
<feature type="transmembrane region" description="Helical" evidence="2">
    <location>
        <begin position="12"/>
        <end position="33"/>
    </location>
</feature>
<dbReference type="KEGG" id="mmr:Mmar10_1307"/>
<evidence type="ECO:0000256" key="1">
    <source>
        <dbReference type="SAM" id="MobiDB-lite"/>
    </source>
</evidence>
<organism evidence="4 5">
    <name type="scientific">Maricaulis maris (strain MCS10)</name>
    <name type="common">Caulobacter maris</name>
    <dbReference type="NCBI Taxonomy" id="394221"/>
    <lineage>
        <taxon>Bacteria</taxon>
        <taxon>Pseudomonadati</taxon>
        <taxon>Pseudomonadota</taxon>
        <taxon>Alphaproteobacteria</taxon>
        <taxon>Maricaulales</taxon>
        <taxon>Maricaulaceae</taxon>
        <taxon>Maricaulis</taxon>
    </lineage>
</organism>
<feature type="domain" description="YhdP central" evidence="3">
    <location>
        <begin position="375"/>
        <end position="876"/>
    </location>
</feature>
<dbReference type="STRING" id="394221.Mmar10_1307"/>
<proteinExistence type="predicted"/>